<dbReference type="GO" id="GO:0010557">
    <property type="term" value="P:positive regulation of macromolecule biosynthetic process"/>
    <property type="evidence" value="ECO:0007669"/>
    <property type="project" value="UniProtKB-ARBA"/>
</dbReference>
<reference evidence="6" key="1">
    <citation type="submission" date="2016-11" db="UniProtKB">
        <authorList>
            <consortium name="WormBaseParasite"/>
        </authorList>
    </citation>
    <scope>IDENTIFICATION</scope>
</reference>
<comment type="subcellular location">
    <subcellularLocation>
        <location evidence="1">Nucleus</location>
    </subcellularLocation>
</comment>
<name>A0A1I7XE17_HETBA</name>
<organism evidence="5 6">
    <name type="scientific">Heterorhabditis bacteriophora</name>
    <name type="common">Entomopathogenic nematode worm</name>
    <dbReference type="NCBI Taxonomy" id="37862"/>
    <lineage>
        <taxon>Eukaryota</taxon>
        <taxon>Metazoa</taxon>
        <taxon>Ecdysozoa</taxon>
        <taxon>Nematoda</taxon>
        <taxon>Chromadorea</taxon>
        <taxon>Rhabditida</taxon>
        <taxon>Rhabditina</taxon>
        <taxon>Rhabditomorpha</taxon>
        <taxon>Strongyloidea</taxon>
        <taxon>Heterorhabditidae</taxon>
        <taxon>Heterorhabditis</taxon>
    </lineage>
</organism>
<dbReference type="Gene3D" id="3.30.450.20">
    <property type="entry name" value="PAS domain"/>
    <property type="match status" value="1"/>
</dbReference>
<dbReference type="AlphaFoldDB" id="A0A1I7XE17"/>
<sequence length="158" mass="17856">MIDKPGSPEIPIRCHQFLLRTTPDLRIVFSDSKVGDILRYNPEDILDLTIYQLITVDDIEPVLKAHMMILREEECQSVTPYVEMLCQGEGLAIVCFHLIKLPSKHSGTMFSISIICTFIGFSSRPTCFSSVQTMRPFDKNEIAGLGNLVVVLYILDFT</sequence>
<dbReference type="SUPFAM" id="SSF55785">
    <property type="entry name" value="PYP-like sensor domain (PAS domain)"/>
    <property type="match status" value="1"/>
</dbReference>
<keyword evidence="3" id="KW-0804">Transcription</keyword>
<evidence type="ECO:0000313" key="5">
    <source>
        <dbReference type="Proteomes" id="UP000095283"/>
    </source>
</evidence>
<proteinExistence type="predicted"/>
<dbReference type="InterPro" id="IPR000014">
    <property type="entry name" value="PAS"/>
</dbReference>
<dbReference type="Proteomes" id="UP000095283">
    <property type="component" value="Unplaced"/>
</dbReference>
<evidence type="ECO:0000313" key="6">
    <source>
        <dbReference type="WBParaSite" id="Hba_15585"/>
    </source>
</evidence>
<evidence type="ECO:0000256" key="2">
    <source>
        <dbReference type="ARBA" id="ARBA00023015"/>
    </source>
</evidence>
<keyword evidence="5" id="KW-1185">Reference proteome</keyword>
<dbReference type="CDD" id="cd00130">
    <property type="entry name" value="PAS"/>
    <property type="match status" value="1"/>
</dbReference>
<evidence type="ECO:0000256" key="4">
    <source>
        <dbReference type="ARBA" id="ARBA00023242"/>
    </source>
</evidence>
<protein>
    <submittedName>
        <fullName evidence="6">BTB_2 domain-containing protein</fullName>
    </submittedName>
</protein>
<keyword evidence="2" id="KW-0805">Transcription regulation</keyword>
<dbReference type="InterPro" id="IPR035965">
    <property type="entry name" value="PAS-like_dom_sf"/>
</dbReference>
<dbReference type="PANTHER" id="PTHR23043">
    <property type="entry name" value="HYPOXIA-INDUCIBLE FACTOR 1 ALPHA"/>
    <property type="match status" value="1"/>
</dbReference>
<dbReference type="GO" id="GO:0005634">
    <property type="term" value="C:nucleus"/>
    <property type="evidence" value="ECO:0007669"/>
    <property type="project" value="UniProtKB-SubCell"/>
</dbReference>
<accession>A0A1I7XE17</accession>
<evidence type="ECO:0000256" key="3">
    <source>
        <dbReference type="ARBA" id="ARBA00023163"/>
    </source>
</evidence>
<dbReference type="PANTHER" id="PTHR23043:SF17">
    <property type="entry name" value="PROTEIN SIMILAR"/>
    <property type="match status" value="1"/>
</dbReference>
<dbReference type="WBParaSite" id="Hba_15585">
    <property type="protein sequence ID" value="Hba_15585"/>
    <property type="gene ID" value="Hba_15585"/>
</dbReference>
<evidence type="ECO:0000256" key="1">
    <source>
        <dbReference type="ARBA" id="ARBA00004123"/>
    </source>
</evidence>
<keyword evidence="4" id="KW-0539">Nucleus</keyword>